<evidence type="ECO:0000256" key="3">
    <source>
        <dbReference type="ARBA" id="ARBA00022475"/>
    </source>
</evidence>
<dbReference type="PROSITE" id="PS50928">
    <property type="entry name" value="ABC_TM1"/>
    <property type="match status" value="1"/>
</dbReference>
<evidence type="ECO:0000256" key="6">
    <source>
        <dbReference type="ARBA" id="ARBA00023136"/>
    </source>
</evidence>
<evidence type="ECO:0000259" key="8">
    <source>
        <dbReference type="PROSITE" id="PS50928"/>
    </source>
</evidence>
<evidence type="ECO:0000256" key="7">
    <source>
        <dbReference type="RuleBase" id="RU363032"/>
    </source>
</evidence>
<evidence type="ECO:0000256" key="1">
    <source>
        <dbReference type="ARBA" id="ARBA00004651"/>
    </source>
</evidence>
<keyword evidence="2 7" id="KW-0813">Transport</keyword>
<dbReference type="EMBL" id="JBHUKY010000072">
    <property type="protein sequence ID" value="MFD2413601.1"/>
    <property type="molecule type" value="Genomic_DNA"/>
</dbReference>
<dbReference type="Pfam" id="PF00528">
    <property type="entry name" value="BPD_transp_1"/>
    <property type="match status" value="1"/>
</dbReference>
<dbReference type="InterPro" id="IPR000515">
    <property type="entry name" value="MetI-like"/>
</dbReference>
<feature type="transmembrane region" description="Helical" evidence="7">
    <location>
        <begin position="73"/>
        <end position="99"/>
    </location>
</feature>
<dbReference type="RefSeq" id="WP_209992970.1">
    <property type="nucleotide sequence ID" value="NZ_JBHSVQ010000001.1"/>
</dbReference>
<dbReference type="PANTHER" id="PTHR43386">
    <property type="entry name" value="OLIGOPEPTIDE TRANSPORT SYSTEM PERMEASE PROTEIN APPC"/>
    <property type="match status" value="1"/>
</dbReference>
<proteinExistence type="inferred from homology"/>
<dbReference type="CDD" id="cd06261">
    <property type="entry name" value="TM_PBP2"/>
    <property type="match status" value="1"/>
</dbReference>
<feature type="transmembrane region" description="Helical" evidence="7">
    <location>
        <begin position="235"/>
        <end position="259"/>
    </location>
</feature>
<dbReference type="SUPFAM" id="SSF161098">
    <property type="entry name" value="MetI-like"/>
    <property type="match status" value="1"/>
</dbReference>
<reference evidence="10" key="1">
    <citation type="journal article" date="2019" name="Int. J. Syst. Evol. Microbiol.">
        <title>The Global Catalogue of Microorganisms (GCM) 10K type strain sequencing project: providing services to taxonomists for standard genome sequencing and annotation.</title>
        <authorList>
            <consortium name="The Broad Institute Genomics Platform"/>
            <consortium name="The Broad Institute Genome Sequencing Center for Infectious Disease"/>
            <person name="Wu L."/>
            <person name="Ma J."/>
        </authorList>
    </citation>
    <scope>NUCLEOTIDE SEQUENCE [LARGE SCALE GENOMIC DNA]</scope>
    <source>
        <strain evidence="10">CCM 8725</strain>
    </source>
</reference>
<organism evidence="9 10">
    <name type="scientific">Paenibacillus rhizoplanae</name>
    <dbReference type="NCBI Taxonomy" id="1917181"/>
    <lineage>
        <taxon>Bacteria</taxon>
        <taxon>Bacillati</taxon>
        <taxon>Bacillota</taxon>
        <taxon>Bacilli</taxon>
        <taxon>Bacillales</taxon>
        <taxon>Paenibacillaceae</taxon>
        <taxon>Paenibacillus</taxon>
    </lineage>
</organism>
<protein>
    <submittedName>
        <fullName evidence="9">ABC transporter permease</fullName>
    </submittedName>
</protein>
<comment type="similarity">
    <text evidence="7">Belongs to the binding-protein-dependent transport system permease family.</text>
</comment>
<evidence type="ECO:0000313" key="10">
    <source>
        <dbReference type="Proteomes" id="UP001597448"/>
    </source>
</evidence>
<dbReference type="InterPro" id="IPR050366">
    <property type="entry name" value="BP-dependent_transpt_permease"/>
</dbReference>
<sequence length="274" mass="29334">MIKRTFTNKQALLGITIIIALTLAAAAAPLLSPHNPNRIDVLHKYLPASSAYPLGTDQLGRCVFSRLLYGARYSLGIAVPMMLLLGGIGIVLGTAAAYIGGKVEQCFLIICDIFMAFPPLVVVMSLVGALGEGISNILLAILFSMWVWFAKIVRTYAGMEMSKDYITASRIAGCSDARIIFHHVIPNIFPQFIVYLSTGIASLILMVSSFSFLGLGFPAGTPEWGAMLSEARSSVYSHPLLLLYPGLCVLLAAAGFNLFGEALRDITTPEGAGE</sequence>
<feature type="transmembrane region" description="Helical" evidence="7">
    <location>
        <begin position="106"/>
        <end position="127"/>
    </location>
</feature>
<feature type="domain" description="ABC transmembrane type-1" evidence="8">
    <location>
        <begin position="71"/>
        <end position="260"/>
    </location>
</feature>
<dbReference type="Proteomes" id="UP001597448">
    <property type="component" value="Unassembled WGS sequence"/>
</dbReference>
<evidence type="ECO:0000256" key="4">
    <source>
        <dbReference type="ARBA" id="ARBA00022692"/>
    </source>
</evidence>
<dbReference type="Pfam" id="PF12911">
    <property type="entry name" value="OppC_N"/>
    <property type="match status" value="1"/>
</dbReference>
<keyword evidence="4 7" id="KW-0812">Transmembrane</keyword>
<feature type="transmembrane region" description="Helical" evidence="7">
    <location>
        <begin position="192"/>
        <end position="215"/>
    </location>
</feature>
<evidence type="ECO:0000256" key="2">
    <source>
        <dbReference type="ARBA" id="ARBA00022448"/>
    </source>
</evidence>
<dbReference type="PANTHER" id="PTHR43386:SF1">
    <property type="entry name" value="D,D-DIPEPTIDE TRANSPORT SYSTEM PERMEASE PROTEIN DDPC-RELATED"/>
    <property type="match status" value="1"/>
</dbReference>
<accession>A0ABW5FLI9</accession>
<dbReference type="InterPro" id="IPR025966">
    <property type="entry name" value="OppC_N"/>
</dbReference>
<dbReference type="Gene3D" id="1.10.3720.10">
    <property type="entry name" value="MetI-like"/>
    <property type="match status" value="1"/>
</dbReference>
<keyword evidence="3" id="KW-1003">Cell membrane</keyword>
<comment type="caution">
    <text evidence="9">The sequence shown here is derived from an EMBL/GenBank/DDBJ whole genome shotgun (WGS) entry which is preliminary data.</text>
</comment>
<keyword evidence="10" id="KW-1185">Reference proteome</keyword>
<keyword evidence="6 7" id="KW-0472">Membrane</keyword>
<name>A0ABW5FLI9_9BACL</name>
<evidence type="ECO:0000313" key="9">
    <source>
        <dbReference type="EMBL" id="MFD2413601.1"/>
    </source>
</evidence>
<comment type="subcellular location">
    <subcellularLocation>
        <location evidence="1 7">Cell membrane</location>
        <topology evidence="1 7">Multi-pass membrane protein</topology>
    </subcellularLocation>
</comment>
<gene>
    <name evidence="9" type="ORF">ACFSX3_27405</name>
</gene>
<keyword evidence="5 7" id="KW-1133">Transmembrane helix</keyword>
<evidence type="ECO:0000256" key="5">
    <source>
        <dbReference type="ARBA" id="ARBA00022989"/>
    </source>
</evidence>
<feature type="transmembrane region" description="Helical" evidence="7">
    <location>
        <begin position="133"/>
        <end position="153"/>
    </location>
</feature>
<dbReference type="InterPro" id="IPR035906">
    <property type="entry name" value="MetI-like_sf"/>
</dbReference>